<proteinExistence type="inferred from homology"/>
<evidence type="ECO:0000256" key="4">
    <source>
        <dbReference type="ARBA" id="ARBA00023163"/>
    </source>
</evidence>
<dbReference type="Gene3D" id="3.40.190.290">
    <property type="match status" value="1"/>
</dbReference>
<dbReference type="EMBL" id="JAUSTM010000002">
    <property type="protein sequence ID" value="MDQ0221684.1"/>
    <property type="molecule type" value="Genomic_DNA"/>
</dbReference>
<organism evidence="6 7">
    <name type="scientific">Streptococcus moroccensis</name>
    <dbReference type="NCBI Taxonomy" id="1451356"/>
    <lineage>
        <taxon>Bacteria</taxon>
        <taxon>Bacillati</taxon>
        <taxon>Bacillota</taxon>
        <taxon>Bacilli</taxon>
        <taxon>Lactobacillales</taxon>
        <taxon>Streptococcaceae</taxon>
        <taxon>Streptococcus</taxon>
    </lineage>
</organism>
<dbReference type="Pfam" id="PF00126">
    <property type="entry name" value="HTH_1"/>
    <property type="match status" value="1"/>
</dbReference>
<dbReference type="InterPro" id="IPR000847">
    <property type="entry name" value="LysR_HTH_N"/>
</dbReference>
<dbReference type="Gene3D" id="1.10.10.10">
    <property type="entry name" value="Winged helix-like DNA-binding domain superfamily/Winged helix DNA-binding domain"/>
    <property type="match status" value="1"/>
</dbReference>
<keyword evidence="2" id="KW-0805">Transcription regulation</keyword>
<dbReference type="SUPFAM" id="SSF46785">
    <property type="entry name" value="Winged helix' DNA-binding domain"/>
    <property type="match status" value="1"/>
</dbReference>
<evidence type="ECO:0000313" key="6">
    <source>
        <dbReference type="EMBL" id="MDQ0221684.1"/>
    </source>
</evidence>
<dbReference type="InterPro" id="IPR036388">
    <property type="entry name" value="WH-like_DNA-bd_sf"/>
</dbReference>
<evidence type="ECO:0000256" key="1">
    <source>
        <dbReference type="ARBA" id="ARBA00009437"/>
    </source>
</evidence>
<evidence type="ECO:0000256" key="2">
    <source>
        <dbReference type="ARBA" id="ARBA00023015"/>
    </source>
</evidence>
<dbReference type="PANTHER" id="PTHR30346">
    <property type="entry name" value="TRANSCRIPTIONAL DUAL REGULATOR HCAR-RELATED"/>
    <property type="match status" value="1"/>
</dbReference>
<gene>
    <name evidence="6" type="ORF">J2S23_000216</name>
</gene>
<reference evidence="6 7" key="1">
    <citation type="submission" date="2023-07" db="EMBL/GenBank/DDBJ databases">
        <title>Genomic Encyclopedia of Type Strains, Phase IV (KMG-IV): sequencing the most valuable type-strain genomes for metagenomic binning, comparative biology and taxonomic classification.</title>
        <authorList>
            <person name="Goeker M."/>
        </authorList>
    </citation>
    <scope>NUCLEOTIDE SEQUENCE [LARGE SCALE GENOMIC DNA]</scope>
    <source>
        <strain evidence="6 7">DSM 105143</strain>
    </source>
</reference>
<comment type="similarity">
    <text evidence="1">Belongs to the LysR transcriptional regulatory family.</text>
</comment>
<dbReference type="Pfam" id="PF03466">
    <property type="entry name" value="LysR_substrate"/>
    <property type="match status" value="1"/>
</dbReference>
<evidence type="ECO:0000259" key="5">
    <source>
        <dbReference type="PROSITE" id="PS50931"/>
    </source>
</evidence>
<accession>A0ABT9YNX7</accession>
<name>A0ABT9YNX7_9STRE</name>
<evidence type="ECO:0000313" key="7">
    <source>
        <dbReference type="Proteomes" id="UP001223079"/>
    </source>
</evidence>
<dbReference type="CDD" id="cd05466">
    <property type="entry name" value="PBP2_LTTR_substrate"/>
    <property type="match status" value="1"/>
</dbReference>
<evidence type="ECO:0000256" key="3">
    <source>
        <dbReference type="ARBA" id="ARBA00023125"/>
    </source>
</evidence>
<protein>
    <submittedName>
        <fullName evidence="6">DNA-binding transcriptional LysR family regulator</fullName>
    </submittedName>
</protein>
<dbReference type="GO" id="GO:0003677">
    <property type="term" value="F:DNA binding"/>
    <property type="evidence" value="ECO:0007669"/>
    <property type="project" value="UniProtKB-KW"/>
</dbReference>
<keyword evidence="4" id="KW-0804">Transcription</keyword>
<dbReference type="SUPFAM" id="SSF53850">
    <property type="entry name" value="Periplasmic binding protein-like II"/>
    <property type="match status" value="1"/>
</dbReference>
<dbReference type="RefSeq" id="WP_307120922.1">
    <property type="nucleotide sequence ID" value="NZ_JAUSTM010000002.1"/>
</dbReference>
<dbReference type="Proteomes" id="UP001223079">
    <property type="component" value="Unassembled WGS sequence"/>
</dbReference>
<keyword evidence="3 6" id="KW-0238">DNA-binding</keyword>
<dbReference type="InterPro" id="IPR036390">
    <property type="entry name" value="WH_DNA-bd_sf"/>
</dbReference>
<dbReference type="PROSITE" id="PS50931">
    <property type="entry name" value="HTH_LYSR"/>
    <property type="match status" value="1"/>
</dbReference>
<comment type="caution">
    <text evidence="6">The sequence shown here is derived from an EMBL/GenBank/DDBJ whole genome shotgun (WGS) entry which is preliminary data.</text>
</comment>
<feature type="domain" description="HTH lysR-type" evidence="5">
    <location>
        <begin position="1"/>
        <end position="58"/>
    </location>
</feature>
<keyword evidence="7" id="KW-1185">Reference proteome</keyword>
<dbReference type="InterPro" id="IPR005119">
    <property type="entry name" value="LysR_subst-bd"/>
</dbReference>
<sequence length="295" mass="34087">MHIEKLRYFVDLYECRNFTETAKKNYISQASMSQYITSLEKEFETRFFDRTVTPIQPTAAGKVFYNNAKLLLKQFDETKEQIRHSSETQIPCLHLAYTSLSDLKLVMPFVSFLREEKYPITIELEKVACKDIESFVQKGLVDIGLSFSDEFTSEKLSQVLVKSGHYQALVAKGHPLFESSLIKVEDLYRHPLLMLSEDSMGESFLTMKERSLKDGYFPNIARTVDDFEEGFFYILSEQLIGFGTEDYHLSKLNGLIRNVPIEGSQHAYDIVLAFDKTTENKAVEEFIQAFLDYQS</sequence>
<dbReference type="PANTHER" id="PTHR30346:SF28">
    <property type="entry name" value="HTH-TYPE TRANSCRIPTIONAL REGULATOR CYNR"/>
    <property type="match status" value="1"/>
</dbReference>